<reference evidence="4" key="1">
    <citation type="submission" date="2024-04" db="EMBL/GenBank/DDBJ databases">
        <authorList>
            <person name="Shaw F."/>
            <person name="Minotto A."/>
        </authorList>
    </citation>
    <scope>NUCLEOTIDE SEQUENCE [LARGE SCALE GENOMIC DNA]</scope>
</reference>
<feature type="compositionally biased region" description="Polar residues" evidence="1">
    <location>
        <begin position="46"/>
        <end position="56"/>
    </location>
</feature>
<evidence type="ECO:0000256" key="2">
    <source>
        <dbReference type="SAM" id="SignalP"/>
    </source>
</evidence>
<dbReference type="Proteomes" id="UP001497453">
    <property type="component" value="Chromosome 10"/>
</dbReference>
<feature type="signal peptide" evidence="2">
    <location>
        <begin position="1"/>
        <end position="17"/>
    </location>
</feature>
<evidence type="ECO:0000313" key="4">
    <source>
        <dbReference type="Proteomes" id="UP001497453"/>
    </source>
</evidence>
<accession>A0ABP1CT85</accession>
<name>A0ABP1CT85_9APHY</name>
<keyword evidence="2" id="KW-0732">Signal</keyword>
<feature type="chain" id="PRO_5046339865" evidence="2">
    <location>
        <begin position="18"/>
        <end position="209"/>
    </location>
</feature>
<gene>
    <name evidence="3" type="ORF">GFSPODELE1_LOCUS1900</name>
</gene>
<feature type="region of interest" description="Disordered" evidence="1">
    <location>
        <begin position="40"/>
        <end position="59"/>
    </location>
</feature>
<dbReference type="EMBL" id="OZ037953">
    <property type="protein sequence ID" value="CAL1697897.1"/>
    <property type="molecule type" value="Genomic_DNA"/>
</dbReference>
<proteinExistence type="predicted"/>
<protein>
    <submittedName>
        <fullName evidence="3">Uncharacterized protein</fullName>
    </submittedName>
</protein>
<keyword evidence="4" id="KW-1185">Reference proteome</keyword>
<organism evidence="3 4">
    <name type="scientific">Somion occarium</name>
    <dbReference type="NCBI Taxonomy" id="3059160"/>
    <lineage>
        <taxon>Eukaryota</taxon>
        <taxon>Fungi</taxon>
        <taxon>Dikarya</taxon>
        <taxon>Basidiomycota</taxon>
        <taxon>Agaricomycotina</taxon>
        <taxon>Agaricomycetes</taxon>
        <taxon>Polyporales</taxon>
        <taxon>Cerrenaceae</taxon>
        <taxon>Somion</taxon>
    </lineage>
</organism>
<sequence>MEHVLALLYLLSSPVALQEFRQRNPTNLGSDFDNLFSQSKQKKGRTSFQPLNSSRLPNRGDSLACSASQSVMKALLPTPPASPCLEESFLQSLALCHASSSTPVRQSCDSAGYLDSNDSDFSMTSANSSSSTLFEDMPGHFSAKWCALKSTSACTSSSKDPASPLFQDSSSHTSTPQAKIYCDQAIQCGVLDSCHRPAHVHLYQCSTRG</sequence>
<evidence type="ECO:0000256" key="1">
    <source>
        <dbReference type="SAM" id="MobiDB-lite"/>
    </source>
</evidence>
<evidence type="ECO:0000313" key="3">
    <source>
        <dbReference type="EMBL" id="CAL1697897.1"/>
    </source>
</evidence>